<gene>
    <name evidence="6" type="ORF">EVJ58_g6769</name>
</gene>
<sequence length="389" mass="43289">MGSLFRSLFAAEEELTPTQKLMYASEKLNNFRLISRLCATRSSYTLTANDLAPADLYVVLADLGEFAQIASNIPETQYVFDNKDMLLQRNYPFEGLEALRDAELLSAFKGTVAAAPVITVYRPGTKQLVVGFGSTTNIMQTLYDIYPVRRRLPYGNGCVHSGFYAMYNGCRDQVIDAVRQAFDGHDVQELAIVGHSMGGALSYLFAVDVLAGQCPLPAGTPVTVATYGCPRLGDAALSQFWRQLVAQYQAANGEASVKDFSVKGLNDGECTAQHPVASIRTDKCNRRAILPPVSWGYRHIACTPLYFYHGRLFHIPAAEAEHGVFTVEKDALDQTRIPDHPRGGHNYYNGRDTEKVVRRAYWLDRMMSEQSSGWQEKYLAKIAELEQVK</sequence>
<dbReference type="Pfam" id="PF01764">
    <property type="entry name" value="Lipase_3"/>
    <property type="match status" value="1"/>
</dbReference>
<comment type="catalytic activity">
    <reaction evidence="4">
        <text>a monoacylglycerol + H2O = glycerol + a fatty acid + H(+)</text>
        <dbReference type="Rhea" id="RHEA:15245"/>
        <dbReference type="ChEBI" id="CHEBI:15377"/>
        <dbReference type="ChEBI" id="CHEBI:15378"/>
        <dbReference type="ChEBI" id="CHEBI:17408"/>
        <dbReference type="ChEBI" id="CHEBI:17754"/>
        <dbReference type="ChEBI" id="CHEBI:28868"/>
    </reaction>
</comment>
<proteinExistence type="inferred from homology"/>
<dbReference type="Gene3D" id="3.40.50.1820">
    <property type="entry name" value="alpha/beta hydrolase"/>
    <property type="match status" value="1"/>
</dbReference>
<evidence type="ECO:0000259" key="5">
    <source>
        <dbReference type="Pfam" id="PF01764"/>
    </source>
</evidence>
<evidence type="ECO:0000256" key="4">
    <source>
        <dbReference type="ARBA" id="ARBA00048461"/>
    </source>
</evidence>
<organism evidence="6 7">
    <name type="scientific">Rhodofomes roseus</name>
    <dbReference type="NCBI Taxonomy" id="34475"/>
    <lineage>
        <taxon>Eukaryota</taxon>
        <taxon>Fungi</taxon>
        <taxon>Dikarya</taxon>
        <taxon>Basidiomycota</taxon>
        <taxon>Agaricomycotina</taxon>
        <taxon>Agaricomycetes</taxon>
        <taxon>Polyporales</taxon>
        <taxon>Rhodofomes</taxon>
    </lineage>
</organism>
<comment type="catalytic activity">
    <reaction evidence="3">
        <text>a diacylglycerol + H2O = a monoacylglycerol + a fatty acid + H(+)</text>
        <dbReference type="Rhea" id="RHEA:32731"/>
        <dbReference type="ChEBI" id="CHEBI:15377"/>
        <dbReference type="ChEBI" id="CHEBI:15378"/>
        <dbReference type="ChEBI" id="CHEBI:17408"/>
        <dbReference type="ChEBI" id="CHEBI:18035"/>
        <dbReference type="ChEBI" id="CHEBI:28868"/>
    </reaction>
</comment>
<feature type="domain" description="Fungal lipase-type" evidence="5">
    <location>
        <begin position="133"/>
        <end position="247"/>
    </location>
</feature>
<dbReference type="STRING" id="34475.A0A4Y9Y6A7"/>
<dbReference type="InterPro" id="IPR002921">
    <property type="entry name" value="Fungal_lipase-type"/>
</dbReference>
<dbReference type="InterPro" id="IPR051218">
    <property type="entry name" value="Sec_MonoDiacylglyc_Lipase"/>
</dbReference>
<evidence type="ECO:0000313" key="6">
    <source>
        <dbReference type="EMBL" id="TFY57865.1"/>
    </source>
</evidence>
<dbReference type="CDD" id="cd00519">
    <property type="entry name" value="Lipase_3"/>
    <property type="match status" value="1"/>
</dbReference>
<evidence type="ECO:0000256" key="2">
    <source>
        <dbReference type="ARBA" id="ARBA00043996"/>
    </source>
</evidence>
<comment type="similarity">
    <text evidence="2">Belongs to the AB hydrolase superfamily. Lipase family. Class 3 subfamily.</text>
</comment>
<dbReference type="GO" id="GO:0006629">
    <property type="term" value="P:lipid metabolic process"/>
    <property type="evidence" value="ECO:0007669"/>
    <property type="project" value="InterPro"/>
</dbReference>
<evidence type="ECO:0000256" key="3">
    <source>
        <dbReference type="ARBA" id="ARBA00047591"/>
    </source>
</evidence>
<reference evidence="6 7" key="1">
    <citation type="submission" date="2019-01" db="EMBL/GenBank/DDBJ databases">
        <title>Genome sequencing of the rare red list fungi Fomitopsis rosea.</title>
        <authorList>
            <person name="Buettner E."/>
            <person name="Kellner H."/>
        </authorList>
    </citation>
    <scope>NUCLEOTIDE SEQUENCE [LARGE SCALE GENOMIC DNA]</scope>
    <source>
        <strain evidence="6 7">DSM 105464</strain>
    </source>
</reference>
<keyword evidence="1" id="KW-1015">Disulfide bond</keyword>
<dbReference type="PANTHER" id="PTHR45856:SF24">
    <property type="entry name" value="FUNGAL LIPASE-LIKE DOMAIN-CONTAINING PROTEIN"/>
    <property type="match status" value="1"/>
</dbReference>
<dbReference type="SUPFAM" id="SSF53474">
    <property type="entry name" value="alpha/beta-Hydrolases"/>
    <property type="match status" value="1"/>
</dbReference>
<evidence type="ECO:0000256" key="1">
    <source>
        <dbReference type="ARBA" id="ARBA00023157"/>
    </source>
</evidence>
<dbReference type="InterPro" id="IPR029058">
    <property type="entry name" value="AB_hydrolase_fold"/>
</dbReference>
<dbReference type="PANTHER" id="PTHR45856">
    <property type="entry name" value="ALPHA/BETA-HYDROLASES SUPERFAMILY PROTEIN"/>
    <property type="match status" value="1"/>
</dbReference>
<evidence type="ECO:0000313" key="7">
    <source>
        <dbReference type="Proteomes" id="UP000298390"/>
    </source>
</evidence>
<dbReference type="Proteomes" id="UP000298390">
    <property type="component" value="Unassembled WGS sequence"/>
</dbReference>
<name>A0A4Y9Y6A7_9APHY</name>
<dbReference type="AlphaFoldDB" id="A0A4Y9Y6A7"/>
<comment type="caution">
    <text evidence="6">The sequence shown here is derived from an EMBL/GenBank/DDBJ whole genome shotgun (WGS) entry which is preliminary data.</text>
</comment>
<dbReference type="EMBL" id="SEKV01000397">
    <property type="protein sequence ID" value="TFY57865.1"/>
    <property type="molecule type" value="Genomic_DNA"/>
</dbReference>
<accession>A0A4Y9Y6A7</accession>
<protein>
    <recommendedName>
        <fullName evidence="5">Fungal lipase-type domain-containing protein</fullName>
    </recommendedName>
</protein>